<dbReference type="Pfam" id="PF25186">
    <property type="entry name" value="Tad4"/>
    <property type="match status" value="1"/>
</dbReference>
<sequence>MKLVNEEKFEAWKNINDDNYGKTVFEYAEGWADLMESLIEEGKQVKDIAQETYSSITENKFDNPAIFRATGLVLVRQWVHGNELKDWYTNHEWYNLGRRN</sequence>
<dbReference type="InterPro" id="IPR057385">
    <property type="entry name" value="Tad4-like"/>
</dbReference>
<reference evidence="1" key="1">
    <citation type="submission" date="2023-04" db="EMBL/GenBank/DDBJ databases">
        <authorList>
            <person name="Zhang X."/>
        </authorList>
    </citation>
    <scope>NUCLEOTIDE SEQUENCE</scope>
</reference>
<evidence type="ECO:0000313" key="1">
    <source>
        <dbReference type="EMBL" id="WNO29867.1"/>
    </source>
</evidence>
<name>A0AA96R2Q2_9CAUD</name>
<dbReference type="EMBL" id="OQ884030">
    <property type="protein sequence ID" value="WNO29867.1"/>
    <property type="molecule type" value="Genomic_DNA"/>
</dbReference>
<organism evidence="1">
    <name type="scientific">Bacillus phage SDFMU_Pbc</name>
    <dbReference type="NCBI Taxonomy" id="3076135"/>
    <lineage>
        <taxon>Viruses</taxon>
        <taxon>Duplodnaviria</taxon>
        <taxon>Heunggongvirae</taxon>
        <taxon>Uroviricota</taxon>
        <taxon>Caudoviricetes</taxon>
        <taxon>Herelleviridae</taxon>
        <taxon>Bastillevirinae</taxon>
        <taxon>Agatevirus</taxon>
        <taxon>Agatevirus agate</taxon>
    </lineage>
</organism>
<protein>
    <submittedName>
        <fullName evidence="1">Uncharacterized protein</fullName>
    </submittedName>
</protein>
<accession>A0AA96R2Q2</accession>
<proteinExistence type="predicted"/>